<organism evidence="1 2">
    <name type="scientific">Marinicella litoralis</name>
    <dbReference type="NCBI Taxonomy" id="644220"/>
    <lineage>
        <taxon>Bacteria</taxon>
        <taxon>Pseudomonadati</taxon>
        <taxon>Pseudomonadota</taxon>
        <taxon>Gammaproteobacteria</taxon>
        <taxon>Lysobacterales</taxon>
        <taxon>Marinicellaceae</taxon>
        <taxon>Marinicella</taxon>
    </lineage>
</organism>
<name>A0A4R6XXK2_9GAMM</name>
<evidence type="ECO:0000313" key="2">
    <source>
        <dbReference type="Proteomes" id="UP000295724"/>
    </source>
</evidence>
<dbReference type="AlphaFoldDB" id="A0A4R6XXK2"/>
<protein>
    <submittedName>
        <fullName evidence="1">Uncharacterized protein</fullName>
    </submittedName>
</protein>
<gene>
    <name evidence="1" type="ORF">C8D91_0059</name>
</gene>
<dbReference type="Proteomes" id="UP000295724">
    <property type="component" value="Unassembled WGS sequence"/>
</dbReference>
<evidence type="ECO:0000313" key="1">
    <source>
        <dbReference type="EMBL" id="TDR23200.1"/>
    </source>
</evidence>
<dbReference type="EMBL" id="SNZB01000001">
    <property type="protein sequence ID" value="TDR23200.1"/>
    <property type="molecule type" value="Genomic_DNA"/>
</dbReference>
<dbReference type="OrthoDB" id="9964158at2"/>
<reference evidence="1 2" key="1">
    <citation type="submission" date="2019-03" db="EMBL/GenBank/DDBJ databases">
        <title>Genomic Encyclopedia of Type Strains, Phase IV (KMG-IV): sequencing the most valuable type-strain genomes for metagenomic binning, comparative biology and taxonomic classification.</title>
        <authorList>
            <person name="Goeker M."/>
        </authorList>
    </citation>
    <scope>NUCLEOTIDE SEQUENCE [LARGE SCALE GENOMIC DNA]</scope>
    <source>
        <strain evidence="1 2">DSM 25488</strain>
    </source>
</reference>
<sequence>MHQFIKNLIAAGILFLSLITSVALCYAITPVNETPKPSKGLEINLSIDKKQLRFNINETLNLLIPMVSK</sequence>
<accession>A0A4R6XXK2</accession>
<comment type="caution">
    <text evidence="1">The sequence shown here is derived from an EMBL/GenBank/DDBJ whole genome shotgun (WGS) entry which is preliminary data.</text>
</comment>
<proteinExistence type="predicted"/>
<dbReference type="RefSeq" id="WP_099018145.1">
    <property type="nucleotide sequence ID" value="NZ_NIHB01000001.1"/>
</dbReference>
<keyword evidence="2" id="KW-1185">Reference proteome</keyword>